<dbReference type="Gene3D" id="6.10.140.750">
    <property type="match status" value="1"/>
</dbReference>
<dbReference type="GO" id="GO:0031463">
    <property type="term" value="C:Cul3-RING ubiquitin ligase complex"/>
    <property type="evidence" value="ECO:0007669"/>
    <property type="project" value="TreeGrafter"/>
</dbReference>
<dbReference type="InterPro" id="IPR000210">
    <property type="entry name" value="BTB/POZ_dom"/>
</dbReference>
<feature type="transmembrane region" description="Helical" evidence="1">
    <location>
        <begin position="22"/>
        <end position="41"/>
    </location>
</feature>
<sequence>MRPAPKNVSIKANICLSQVNSYWIYLIELVSFWTFACVVLSDKMITNDNSSSQKNGDTNSVVHFDSRPVSSADCRRDWVLLNVGGKHFMTTRSTLSKEESFLGRLCQHEPDLKTDVDDKGAYLIDRDPNYFNVVLNYLRHGKLILETNLVEEGVLEEAEFYNIRPLIELVKEKIRERDKRKFNDCRTSRVYRVIQCQEKEVTQLMSSLSDGWKFEQLIGHSPVGSSYMYPEGEFLCIVSKQYDRGTREDSNTSVSERVKILQERGSRM</sequence>
<dbReference type="GO" id="GO:0043161">
    <property type="term" value="P:proteasome-mediated ubiquitin-dependent protein catabolic process"/>
    <property type="evidence" value="ECO:0007669"/>
    <property type="project" value="TreeGrafter"/>
</dbReference>
<dbReference type="InterPro" id="IPR011333">
    <property type="entry name" value="SKP1/BTB/POZ_sf"/>
</dbReference>
<dbReference type="InterPro" id="IPR003131">
    <property type="entry name" value="T1-type_BTB"/>
</dbReference>
<dbReference type="Gene3D" id="3.30.70.2000">
    <property type="match status" value="1"/>
</dbReference>
<keyword evidence="1" id="KW-0812">Transmembrane</keyword>
<evidence type="ECO:0000259" key="2">
    <source>
        <dbReference type="PROSITE" id="PS50097"/>
    </source>
</evidence>
<keyword evidence="1" id="KW-1133">Transmembrane helix</keyword>
<evidence type="ECO:0000313" key="4">
    <source>
        <dbReference type="Proteomes" id="UP000663852"/>
    </source>
</evidence>
<dbReference type="Pfam" id="PF02214">
    <property type="entry name" value="BTB_2"/>
    <property type="match status" value="1"/>
</dbReference>
<dbReference type="GO" id="GO:0051260">
    <property type="term" value="P:protein homooligomerization"/>
    <property type="evidence" value="ECO:0007669"/>
    <property type="project" value="InterPro"/>
</dbReference>
<feature type="domain" description="BTB" evidence="2">
    <location>
        <begin position="79"/>
        <end position="147"/>
    </location>
</feature>
<dbReference type="SUPFAM" id="SSF54695">
    <property type="entry name" value="POZ domain"/>
    <property type="match status" value="1"/>
</dbReference>
<keyword evidence="1" id="KW-0472">Membrane</keyword>
<dbReference type="Gene3D" id="3.30.710.10">
    <property type="entry name" value="Potassium Channel Kv1.1, Chain A"/>
    <property type="match status" value="1"/>
</dbReference>
<organism evidence="3 4">
    <name type="scientific">Adineta ricciae</name>
    <name type="common">Rotifer</name>
    <dbReference type="NCBI Taxonomy" id="249248"/>
    <lineage>
        <taxon>Eukaryota</taxon>
        <taxon>Metazoa</taxon>
        <taxon>Spiralia</taxon>
        <taxon>Gnathifera</taxon>
        <taxon>Rotifera</taxon>
        <taxon>Eurotatoria</taxon>
        <taxon>Bdelloidea</taxon>
        <taxon>Adinetida</taxon>
        <taxon>Adinetidae</taxon>
        <taxon>Adineta</taxon>
    </lineage>
</organism>
<gene>
    <name evidence="3" type="ORF">EDS130_LOCUS18693</name>
</gene>
<name>A0A814MB52_ADIRI</name>
<dbReference type="GO" id="GO:0097602">
    <property type="term" value="F:cullin family protein binding"/>
    <property type="evidence" value="ECO:0007669"/>
    <property type="project" value="TreeGrafter"/>
</dbReference>
<dbReference type="Proteomes" id="UP000663852">
    <property type="component" value="Unassembled WGS sequence"/>
</dbReference>
<dbReference type="PROSITE" id="PS50097">
    <property type="entry name" value="BTB"/>
    <property type="match status" value="1"/>
</dbReference>
<dbReference type="PANTHER" id="PTHR14958:SF29">
    <property type="entry name" value="INSOMNIAC, ISOFORM B"/>
    <property type="match status" value="1"/>
</dbReference>
<dbReference type="EMBL" id="CAJNOJ010000087">
    <property type="protein sequence ID" value="CAF1075895.1"/>
    <property type="molecule type" value="Genomic_DNA"/>
</dbReference>
<protein>
    <recommendedName>
        <fullName evidence="2">BTB domain-containing protein</fullName>
    </recommendedName>
</protein>
<reference evidence="3" key="1">
    <citation type="submission" date="2021-02" db="EMBL/GenBank/DDBJ databases">
        <authorList>
            <person name="Nowell W R."/>
        </authorList>
    </citation>
    <scope>NUCLEOTIDE SEQUENCE</scope>
</reference>
<dbReference type="PANTHER" id="PTHR14958">
    <property type="entry name" value="POTASSIUM CHANNEL TETRAMERISATION DOMAIN CONTAINING PROTEIN"/>
    <property type="match status" value="1"/>
</dbReference>
<comment type="caution">
    <text evidence="3">The sequence shown here is derived from an EMBL/GenBank/DDBJ whole genome shotgun (WGS) entry which is preliminary data.</text>
</comment>
<evidence type="ECO:0000256" key="1">
    <source>
        <dbReference type="SAM" id="Phobius"/>
    </source>
</evidence>
<dbReference type="AlphaFoldDB" id="A0A814MB52"/>
<proteinExistence type="predicted"/>
<dbReference type="SMART" id="SM00225">
    <property type="entry name" value="BTB"/>
    <property type="match status" value="1"/>
</dbReference>
<dbReference type="FunFam" id="3.30.710.10:FF:000005">
    <property type="entry name" value="Potassium channel tetramerization domain-containing 17"/>
    <property type="match status" value="1"/>
</dbReference>
<evidence type="ECO:0000313" key="3">
    <source>
        <dbReference type="EMBL" id="CAF1075895.1"/>
    </source>
</evidence>
<dbReference type="GO" id="GO:0005737">
    <property type="term" value="C:cytoplasm"/>
    <property type="evidence" value="ECO:0007669"/>
    <property type="project" value="TreeGrafter"/>
</dbReference>
<dbReference type="OrthoDB" id="1244179at2759"/>
<accession>A0A814MB52</accession>